<evidence type="ECO:0000313" key="2">
    <source>
        <dbReference type="Proteomes" id="UP001219605"/>
    </source>
</evidence>
<reference evidence="1 2" key="1">
    <citation type="submission" date="2023-02" db="EMBL/GenBank/DDBJ databases">
        <authorList>
            <person name="Mo P."/>
        </authorList>
    </citation>
    <scope>NUCLEOTIDE SEQUENCE [LARGE SCALE GENOMIC DNA]</scope>
    <source>
        <strain evidence="1 2">HUAS 3</strain>
    </source>
</reference>
<accession>A0ABY7ZNL2</accession>
<evidence type="ECO:0000313" key="1">
    <source>
        <dbReference type="EMBL" id="WDZ84495.1"/>
    </source>
</evidence>
<dbReference type="EMBL" id="CP118615">
    <property type="protein sequence ID" value="WDZ84495.1"/>
    <property type="molecule type" value="Genomic_DNA"/>
</dbReference>
<protein>
    <submittedName>
        <fullName evidence="1">Uncharacterized protein</fullName>
    </submittedName>
</protein>
<proteinExistence type="predicted"/>
<dbReference type="Proteomes" id="UP001219605">
    <property type="component" value="Chromosome"/>
</dbReference>
<gene>
    <name evidence="1" type="ORF">PVK37_29350</name>
</gene>
<name>A0ABY7ZNL2_9ACTN</name>
<dbReference type="RefSeq" id="WP_275031055.1">
    <property type="nucleotide sequence ID" value="NZ_CP118615.1"/>
</dbReference>
<organism evidence="1 2">
    <name type="scientific">Micromonospora cathayae</name>
    <dbReference type="NCBI Taxonomy" id="3028804"/>
    <lineage>
        <taxon>Bacteria</taxon>
        <taxon>Bacillati</taxon>
        <taxon>Actinomycetota</taxon>
        <taxon>Actinomycetes</taxon>
        <taxon>Micromonosporales</taxon>
        <taxon>Micromonosporaceae</taxon>
        <taxon>Micromonospora</taxon>
    </lineage>
</organism>
<sequence>MEMPAAFVTAVNDVDFEFNSARPNAPVVPYVAKPQRTRVVREALARGLVRAADVVRPARPAV</sequence>
<keyword evidence="2" id="KW-1185">Reference proteome</keyword>